<dbReference type="EMBL" id="OX458333">
    <property type="protein sequence ID" value="CAI8789429.1"/>
    <property type="molecule type" value="Genomic_DNA"/>
</dbReference>
<dbReference type="Pfam" id="PF00534">
    <property type="entry name" value="Glycos_transf_1"/>
    <property type="match status" value="1"/>
</dbReference>
<dbReference type="Gene3D" id="3.40.50.2000">
    <property type="entry name" value="Glycogen Phosphorylase B"/>
    <property type="match status" value="2"/>
</dbReference>
<keyword evidence="3" id="KW-1185">Reference proteome</keyword>
<organism evidence="2 3">
    <name type="scientific">Methylocaldum szegediense</name>
    <dbReference type="NCBI Taxonomy" id="73780"/>
    <lineage>
        <taxon>Bacteria</taxon>
        <taxon>Pseudomonadati</taxon>
        <taxon>Pseudomonadota</taxon>
        <taxon>Gammaproteobacteria</taxon>
        <taxon>Methylococcales</taxon>
        <taxon>Methylococcaceae</taxon>
        <taxon>Methylocaldum</taxon>
    </lineage>
</organism>
<accession>A0ABM9HZJ4</accession>
<name>A0ABM9HZJ4_9GAMM</name>
<reference evidence="2 3" key="1">
    <citation type="submission" date="2023-03" db="EMBL/GenBank/DDBJ databases">
        <authorList>
            <person name="Pearce D."/>
        </authorList>
    </citation>
    <scope>NUCLEOTIDE SEQUENCE [LARGE SCALE GENOMIC DNA]</scope>
    <source>
        <strain evidence="2">Msz</strain>
    </source>
</reference>
<proteinExistence type="predicted"/>
<dbReference type="PANTHER" id="PTHR12526">
    <property type="entry name" value="GLYCOSYLTRANSFERASE"/>
    <property type="match status" value="1"/>
</dbReference>
<dbReference type="Proteomes" id="UP001162030">
    <property type="component" value="Chromosome"/>
</dbReference>
<dbReference type="InterPro" id="IPR001296">
    <property type="entry name" value="Glyco_trans_1"/>
</dbReference>
<evidence type="ECO:0000313" key="2">
    <source>
        <dbReference type="EMBL" id="CAI8789429.1"/>
    </source>
</evidence>
<dbReference type="CDD" id="cd03801">
    <property type="entry name" value="GT4_PimA-like"/>
    <property type="match status" value="1"/>
</dbReference>
<dbReference type="RefSeq" id="WP_084161598.1">
    <property type="nucleotide sequence ID" value="NZ_OX458333.1"/>
</dbReference>
<gene>
    <name evidence="2" type="ORF">MSZNOR_1374</name>
</gene>
<sequence>MENRKKVLVIGPLPPPFAGPEMVTRAIVESDELRRRFEIAYLNTTVRASNQEKGQLDVRMVFAYASYLVRLGRRLTLQKPDCILYLPTSATLKGWVRDGSTLLLASLRGCKTVILFQGGHFRFFYERLPKPVRTIIRRLLQGCDRVLVQGAGLRKQFDGIVSAERIGVQHNLVPWAFYRHFENCRFDKGTDPLNVLFVGHLSTAKGYCDLIRVIPDIVRKTNARFRFMGTRKTAERNVFFDQVTGRRIEHLDPDALYRTYIAERGLDTVVEYLGDRVFGTRKLEVFAEADVFVLPSYSEGFSTAILEAMAAGLPMVVTRVGVVPEILRDGEHAFLIDPGDLDGLRDRLLRLLRDADLRRRMGERNRSLCGKEFVEGIVIDRLGSHLSKVLSE</sequence>
<evidence type="ECO:0000313" key="3">
    <source>
        <dbReference type="Proteomes" id="UP001162030"/>
    </source>
</evidence>
<feature type="domain" description="Glycosyl transferase family 1" evidence="1">
    <location>
        <begin position="189"/>
        <end position="366"/>
    </location>
</feature>
<protein>
    <submittedName>
        <fullName evidence="2">Glycosyltransferase</fullName>
    </submittedName>
</protein>
<evidence type="ECO:0000259" key="1">
    <source>
        <dbReference type="Pfam" id="PF00534"/>
    </source>
</evidence>
<dbReference type="SUPFAM" id="SSF53756">
    <property type="entry name" value="UDP-Glycosyltransferase/glycogen phosphorylase"/>
    <property type="match status" value="1"/>
</dbReference>